<dbReference type="PROSITE" id="PS00409">
    <property type="entry name" value="PROKAR_NTER_METHYL"/>
    <property type="match status" value="1"/>
</dbReference>
<dbReference type="Pfam" id="PF16074">
    <property type="entry name" value="PilW"/>
    <property type="match status" value="1"/>
</dbReference>
<dbReference type="EMBL" id="JBGCUO010000003">
    <property type="protein sequence ID" value="MEY1663104.1"/>
    <property type="molecule type" value="Genomic_DNA"/>
</dbReference>
<dbReference type="InterPro" id="IPR012902">
    <property type="entry name" value="N_methyl_site"/>
</dbReference>
<dbReference type="InterPro" id="IPR032092">
    <property type="entry name" value="PilW"/>
</dbReference>
<dbReference type="RefSeq" id="WP_369456377.1">
    <property type="nucleotide sequence ID" value="NZ_JBGCUO010000003.1"/>
</dbReference>
<dbReference type="Pfam" id="PF07963">
    <property type="entry name" value="N_methyl"/>
    <property type="match status" value="1"/>
</dbReference>
<name>A0ABV4AJV7_9GAMM</name>
<organism evidence="1 2">
    <name type="scientific">Isoalcanivorax beigongshangi</name>
    <dbReference type="NCBI Taxonomy" id="3238810"/>
    <lineage>
        <taxon>Bacteria</taxon>
        <taxon>Pseudomonadati</taxon>
        <taxon>Pseudomonadota</taxon>
        <taxon>Gammaproteobacteria</taxon>
        <taxon>Oceanospirillales</taxon>
        <taxon>Alcanivoracaceae</taxon>
        <taxon>Isoalcanivorax</taxon>
    </lineage>
</organism>
<gene>
    <name evidence="1" type="ORF">AB5I84_13155</name>
</gene>
<protein>
    <submittedName>
        <fullName evidence="1">PilW family protein</fullName>
    </submittedName>
</protein>
<proteinExistence type="predicted"/>
<keyword evidence="2" id="KW-1185">Reference proteome</keyword>
<dbReference type="Proteomes" id="UP001562065">
    <property type="component" value="Unassembled WGS sequence"/>
</dbReference>
<sequence>MTVSHAKGFSLIELMVALLLGVVITLAATQMFAGNSRAFNLQQAQSQVQEEGTLLMRFLADDIRMAGLFGDDIAAQPGVVFAPITVGGKTLLGSGEGGSAGDSLTFTFVGDQDCLGNGASSTLIAQRYFLNNGGLYCDSSLAAAAIELLPNVEAFEVLYGIREGDETPPVISRYVTANQVGDRPVMAVKLAVLLSKEAGLPASVGETVTYRLLDQSVTRAVDSRLRRAFQRTVALRNFPWEA</sequence>
<evidence type="ECO:0000313" key="1">
    <source>
        <dbReference type="EMBL" id="MEY1663104.1"/>
    </source>
</evidence>
<accession>A0ABV4AJV7</accession>
<dbReference type="NCBIfam" id="TIGR02532">
    <property type="entry name" value="IV_pilin_GFxxxE"/>
    <property type="match status" value="1"/>
</dbReference>
<evidence type="ECO:0000313" key="2">
    <source>
        <dbReference type="Proteomes" id="UP001562065"/>
    </source>
</evidence>
<comment type="caution">
    <text evidence="1">The sequence shown here is derived from an EMBL/GenBank/DDBJ whole genome shotgun (WGS) entry which is preliminary data.</text>
</comment>
<reference evidence="1 2" key="1">
    <citation type="submission" date="2024-07" db="EMBL/GenBank/DDBJ databases">
        <authorList>
            <person name="Ren Q."/>
        </authorList>
    </citation>
    <scope>NUCLEOTIDE SEQUENCE [LARGE SCALE GENOMIC DNA]</scope>
    <source>
        <strain evidence="1 2">REN37</strain>
    </source>
</reference>